<organism evidence="10 11">
    <name type="scientific">Plasmodiophora brassicae</name>
    <name type="common">Clubroot disease agent</name>
    <dbReference type="NCBI Taxonomy" id="37360"/>
    <lineage>
        <taxon>Eukaryota</taxon>
        <taxon>Sar</taxon>
        <taxon>Rhizaria</taxon>
        <taxon>Endomyxa</taxon>
        <taxon>Phytomyxea</taxon>
        <taxon>Plasmodiophorida</taxon>
        <taxon>Plasmodiophoridae</taxon>
        <taxon>Plasmodiophora</taxon>
    </lineage>
</organism>
<dbReference type="Gene3D" id="1.10.472.30">
    <property type="entry name" value="Transcription elongation factor S-II, central domain"/>
    <property type="match status" value="1"/>
</dbReference>
<feature type="region of interest" description="Disordered" evidence="7">
    <location>
        <begin position="22"/>
        <end position="46"/>
    </location>
</feature>
<feature type="region of interest" description="Disordered" evidence="7">
    <location>
        <begin position="228"/>
        <end position="255"/>
    </location>
</feature>
<evidence type="ECO:0008006" key="12">
    <source>
        <dbReference type="Google" id="ProtNLM"/>
    </source>
</evidence>
<dbReference type="EMBL" id="CDSF01000090">
    <property type="protein sequence ID" value="CEO99393.1"/>
    <property type="molecule type" value="Genomic_DNA"/>
</dbReference>
<dbReference type="GO" id="GO:0006351">
    <property type="term" value="P:DNA-templated transcription"/>
    <property type="evidence" value="ECO:0007669"/>
    <property type="project" value="InterPro"/>
</dbReference>
<reference evidence="10 11" key="1">
    <citation type="submission" date="2015-02" db="EMBL/GenBank/DDBJ databases">
        <authorList>
            <person name="Chooi Y.-H."/>
        </authorList>
    </citation>
    <scope>NUCLEOTIDE SEQUENCE [LARGE SCALE GENOMIC DNA]</scope>
    <source>
        <strain evidence="10">E3</strain>
    </source>
</reference>
<feature type="compositionally biased region" description="Basic and acidic residues" evidence="7">
    <location>
        <begin position="124"/>
        <end position="135"/>
    </location>
</feature>
<feature type="region of interest" description="Disordered" evidence="7">
    <location>
        <begin position="98"/>
        <end position="135"/>
    </location>
</feature>
<feature type="region of interest" description="Disordered" evidence="7">
    <location>
        <begin position="631"/>
        <end position="669"/>
    </location>
</feature>
<evidence type="ECO:0000256" key="2">
    <source>
        <dbReference type="ARBA" id="ARBA00022723"/>
    </source>
</evidence>
<feature type="compositionally biased region" description="Polar residues" evidence="7">
    <location>
        <begin position="99"/>
        <end position="115"/>
    </location>
</feature>
<proteinExistence type="predicted"/>
<keyword evidence="5" id="KW-0539">Nucleus</keyword>
<feature type="domain" description="TFIIS central" evidence="9">
    <location>
        <begin position="137"/>
        <end position="245"/>
    </location>
</feature>
<dbReference type="InterPro" id="IPR019786">
    <property type="entry name" value="Zinc_finger_PHD-type_CS"/>
</dbReference>
<name>A0A0G4IVL4_PLABS</name>
<dbReference type="InterPro" id="IPR012921">
    <property type="entry name" value="SPOC_C"/>
</dbReference>
<dbReference type="PROSITE" id="PS51321">
    <property type="entry name" value="TFIIS_CENTRAL"/>
    <property type="match status" value="1"/>
</dbReference>
<dbReference type="InterPro" id="IPR036575">
    <property type="entry name" value="TFIIS_cen_dom_sf"/>
</dbReference>
<dbReference type="SMART" id="SM00249">
    <property type="entry name" value="PHD"/>
    <property type="match status" value="1"/>
</dbReference>
<dbReference type="SUPFAM" id="SSF46942">
    <property type="entry name" value="Elongation factor TFIIS domain 2"/>
    <property type="match status" value="1"/>
</dbReference>
<dbReference type="PROSITE" id="PS01359">
    <property type="entry name" value="ZF_PHD_1"/>
    <property type="match status" value="1"/>
</dbReference>
<feature type="compositionally biased region" description="Low complexity" evidence="7">
    <location>
        <begin position="647"/>
        <end position="657"/>
    </location>
</feature>
<dbReference type="GO" id="GO:0008270">
    <property type="term" value="F:zinc ion binding"/>
    <property type="evidence" value="ECO:0007669"/>
    <property type="project" value="UniProtKB-KW"/>
</dbReference>
<evidence type="ECO:0000256" key="5">
    <source>
        <dbReference type="ARBA" id="ARBA00023242"/>
    </source>
</evidence>
<dbReference type="InterPro" id="IPR019787">
    <property type="entry name" value="Znf_PHD-finger"/>
</dbReference>
<evidence type="ECO:0000256" key="7">
    <source>
        <dbReference type="SAM" id="MobiDB-lite"/>
    </source>
</evidence>
<dbReference type="Pfam" id="PF07500">
    <property type="entry name" value="TFIIS_M"/>
    <property type="match status" value="1"/>
</dbReference>
<dbReference type="GO" id="GO:0045893">
    <property type="term" value="P:positive regulation of DNA-templated transcription"/>
    <property type="evidence" value="ECO:0007669"/>
    <property type="project" value="TreeGrafter"/>
</dbReference>
<dbReference type="PROSITE" id="PS50016">
    <property type="entry name" value="ZF_PHD_2"/>
    <property type="match status" value="1"/>
</dbReference>
<evidence type="ECO:0000313" key="10">
    <source>
        <dbReference type="EMBL" id="CEO99393.1"/>
    </source>
</evidence>
<dbReference type="Pfam" id="PF07744">
    <property type="entry name" value="SPOC"/>
    <property type="match status" value="1"/>
</dbReference>
<dbReference type="STRING" id="37360.A0A0G4IVL4"/>
<dbReference type="PANTHER" id="PTHR46174">
    <property type="entry name" value="CXXC-TYPE ZINC FINGER PROTEIN 1"/>
    <property type="match status" value="1"/>
</dbReference>
<evidence type="ECO:0000313" key="11">
    <source>
        <dbReference type="Proteomes" id="UP000039324"/>
    </source>
</evidence>
<feature type="region of interest" description="Disordered" evidence="7">
    <location>
        <begin position="536"/>
        <end position="566"/>
    </location>
</feature>
<dbReference type="InterPro" id="IPR013083">
    <property type="entry name" value="Znf_RING/FYVE/PHD"/>
</dbReference>
<gene>
    <name evidence="10" type="ORF">PBRA_001299</name>
</gene>
<dbReference type="Pfam" id="PF00628">
    <property type="entry name" value="PHD"/>
    <property type="match status" value="1"/>
</dbReference>
<evidence type="ECO:0000259" key="9">
    <source>
        <dbReference type="PROSITE" id="PS51321"/>
    </source>
</evidence>
<feature type="region of interest" description="Disordered" evidence="7">
    <location>
        <begin position="499"/>
        <end position="522"/>
    </location>
</feature>
<dbReference type="OrthoDB" id="436852at2759"/>
<dbReference type="GO" id="GO:0048188">
    <property type="term" value="C:Set1C/COMPASS complex"/>
    <property type="evidence" value="ECO:0007669"/>
    <property type="project" value="InterPro"/>
</dbReference>
<dbReference type="CDD" id="cd21538">
    <property type="entry name" value="SPOC_TFIIS"/>
    <property type="match status" value="1"/>
</dbReference>
<keyword evidence="3 6" id="KW-0863">Zinc-finger</keyword>
<protein>
    <recommendedName>
        <fullName evidence="12">PHD-type domain-containing protein</fullName>
    </recommendedName>
</protein>
<feature type="compositionally biased region" description="Low complexity" evidence="7">
    <location>
        <begin position="502"/>
        <end position="522"/>
    </location>
</feature>
<accession>A0A0G4IVL4</accession>
<evidence type="ECO:0000256" key="6">
    <source>
        <dbReference type="PROSITE-ProRule" id="PRU00146"/>
    </source>
</evidence>
<keyword evidence="11" id="KW-1185">Reference proteome</keyword>
<comment type="subcellular location">
    <subcellularLocation>
        <location evidence="1">Nucleus</location>
    </subcellularLocation>
</comment>
<dbReference type="InterPro" id="IPR003618">
    <property type="entry name" value="TFIIS_cen_dom"/>
</dbReference>
<evidence type="ECO:0000256" key="4">
    <source>
        <dbReference type="ARBA" id="ARBA00022833"/>
    </source>
</evidence>
<feature type="compositionally biased region" description="Basic residues" evidence="7">
    <location>
        <begin position="659"/>
        <end position="669"/>
    </location>
</feature>
<dbReference type="InterPro" id="IPR037869">
    <property type="entry name" value="Spp1/CFP1"/>
</dbReference>
<keyword evidence="4" id="KW-0862">Zinc</keyword>
<sequence>MVMIGESSLRRSARKVAVRHPLEEAAGADDDSGVFGSSDLDSGADDDSGHVAAQLYCICRKPDDGELMVQCDACSQWFHAACMRLSEKTVTDDWKCPTCVSSRSERPPQSASTRNVDPPATGPAREEAGHAGIPAKDRDSCRTALCKVISQDLASAVEDAVLHTVAGEARLAEASKLYKAKMREILFNLKSNTKLRQSLTEGVLSPASLAAKDVSLLADPELIASRNEERRQSLTSRLKVAEEEEDELQASVRPQTLPAAQADIVLAGNPAVELLSAPSDHAVKESDVARPNVPEVSDEMDAIEIDETPVMEPPETLSYQESLTAETSQYDWTGTLAVTATDPGFRLRGNITEPGTANDRKRLSKLPSALYVHGRINPSAVHKFIMQVHAVAVSVPEAERHRHKRIVLVEYFLPPDSPADEANCALFVKQYRDRARIPVLDFVDQGILLYFVSPVFHSNAIWSGLLMEVFGRDQPPAGTALWAIAVLAAESKLPSVKKTAIKPQKPTSQQPPSSVAPVVDGAASGGAVPPAVVERAAAQPPTGDPVNRATPSTSYPQQASSQPAGLHQVADAYPPEHSYGMHQAYPSQYHDDYRGYGYAQYYQQDHYAYQPGHQHYLPPDPAYPQHYDRVRQHRYRSDISYVPSTTGGYRSHGSPPRRSGPRGHPYSKR</sequence>
<dbReference type="InterPro" id="IPR001965">
    <property type="entry name" value="Znf_PHD"/>
</dbReference>
<dbReference type="AlphaFoldDB" id="A0A0G4IVL4"/>
<evidence type="ECO:0000256" key="3">
    <source>
        <dbReference type="ARBA" id="ARBA00022771"/>
    </source>
</evidence>
<dbReference type="PANTHER" id="PTHR46174:SF1">
    <property type="entry name" value="CXXC-TYPE ZINC FINGER PROTEIN 1"/>
    <property type="match status" value="1"/>
</dbReference>
<evidence type="ECO:0000259" key="8">
    <source>
        <dbReference type="PROSITE" id="PS50016"/>
    </source>
</evidence>
<feature type="domain" description="PHD-type" evidence="8">
    <location>
        <begin position="54"/>
        <end position="102"/>
    </location>
</feature>
<dbReference type="Proteomes" id="UP000039324">
    <property type="component" value="Unassembled WGS sequence"/>
</dbReference>
<feature type="compositionally biased region" description="Polar residues" evidence="7">
    <location>
        <begin position="549"/>
        <end position="563"/>
    </location>
</feature>
<evidence type="ECO:0000256" key="1">
    <source>
        <dbReference type="ARBA" id="ARBA00004123"/>
    </source>
</evidence>
<keyword evidence="2" id="KW-0479">Metal-binding</keyword>
<dbReference type="InterPro" id="IPR011011">
    <property type="entry name" value="Znf_FYVE_PHD"/>
</dbReference>
<dbReference type="Gene3D" id="3.30.40.10">
    <property type="entry name" value="Zinc/RING finger domain, C3HC4 (zinc finger)"/>
    <property type="match status" value="1"/>
</dbReference>
<dbReference type="SUPFAM" id="SSF57903">
    <property type="entry name" value="FYVE/PHD zinc finger"/>
    <property type="match status" value="1"/>
</dbReference>